<organism evidence="2 3">
    <name type="scientific">Tannerella sp. oral taxon BU063 isolate Cell 2</name>
    <dbReference type="NCBI Taxonomy" id="1411148"/>
    <lineage>
        <taxon>Bacteria</taxon>
        <taxon>Pseudomonadati</taxon>
        <taxon>Bacteroidota</taxon>
        <taxon>Bacteroidia</taxon>
        <taxon>Bacteroidales</taxon>
        <taxon>Tannerellaceae</taxon>
        <taxon>Tannerella</taxon>
    </lineage>
</organism>
<feature type="transmembrane region" description="Helical" evidence="1">
    <location>
        <begin position="33"/>
        <end position="50"/>
    </location>
</feature>
<reference evidence="2 3" key="1">
    <citation type="submission" date="2013-11" db="EMBL/GenBank/DDBJ databases">
        <title>Single cell genomics of uncultured Tannerella BU063 (oral taxon 286).</title>
        <authorList>
            <person name="Beall C.J."/>
            <person name="Campbell A.G."/>
            <person name="Griffen A.L."/>
            <person name="Podar M."/>
            <person name="Leys E.J."/>
        </authorList>
    </citation>
    <scope>NUCLEOTIDE SEQUENCE [LARGE SCALE GENOMIC DNA]</scope>
    <source>
        <strain evidence="2">Cell 2</strain>
    </source>
</reference>
<name>W2C863_9BACT</name>
<comment type="caution">
    <text evidence="2">The sequence shown here is derived from an EMBL/GenBank/DDBJ whole genome shotgun (WGS) entry which is preliminary data.</text>
</comment>
<feature type="transmembrane region" description="Helical" evidence="1">
    <location>
        <begin position="154"/>
        <end position="170"/>
    </location>
</feature>
<keyword evidence="1" id="KW-1133">Transmembrane helix</keyword>
<keyword evidence="1" id="KW-0812">Transmembrane</keyword>
<feature type="transmembrane region" description="Helical" evidence="1">
    <location>
        <begin position="9"/>
        <end position="27"/>
    </location>
</feature>
<dbReference type="Proteomes" id="UP000018837">
    <property type="component" value="Unassembled WGS sequence"/>
</dbReference>
<accession>W2C863</accession>
<dbReference type="EMBL" id="AYUF01000311">
    <property type="protein sequence ID" value="ETK02646.1"/>
    <property type="molecule type" value="Genomic_DNA"/>
</dbReference>
<feature type="transmembrane region" description="Helical" evidence="1">
    <location>
        <begin position="88"/>
        <end position="108"/>
    </location>
</feature>
<protein>
    <submittedName>
        <fullName evidence="2">Uncharacterized protein</fullName>
    </submittedName>
</protein>
<feature type="transmembrane region" description="Helical" evidence="1">
    <location>
        <begin position="360"/>
        <end position="380"/>
    </location>
</feature>
<keyword evidence="1" id="KW-0472">Membrane</keyword>
<feature type="transmembrane region" description="Helical" evidence="1">
    <location>
        <begin position="322"/>
        <end position="344"/>
    </location>
</feature>
<evidence type="ECO:0000313" key="3">
    <source>
        <dbReference type="Proteomes" id="UP000018837"/>
    </source>
</evidence>
<feature type="transmembrane region" description="Helical" evidence="1">
    <location>
        <begin position="120"/>
        <end position="142"/>
    </location>
</feature>
<feature type="transmembrane region" description="Helical" evidence="1">
    <location>
        <begin position="259"/>
        <end position="277"/>
    </location>
</feature>
<evidence type="ECO:0000256" key="1">
    <source>
        <dbReference type="SAM" id="Phobius"/>
    </source>
</evidence>
<dbReference type="PATRIC" id="fig|1411148.3.peg.348"/>
<feature type="transmembrane region" description="Helical" evidence="1">
    <location>
        <begin position="179"/>
        <end position="208"/>
    </location>
</feature>
<feature type="transmembrane region" description="Helical" evidence="1">
    <location>
        <begin position="220"/>
        <end position="238"/>
    </location>
</feature>
<sequence>MQDYINKSFFALLVFTLIFGVMFYDMIDRLGFSYVDEICALLIFGLFGYHTSQSRTWAFNRGFLFVIGVFVFYFIYSLLIGSNSVQGIAMDFLIQIKPYIAFFCIYSLRTKLTENQKSILRNLVVLFTLYMIPIGLAEFVYGGHIIQAFFGHESRLATSATILAMIYLYCSDFTPRDKFIYVCLLAVGLFSGRSKLFGFLALSTLMLIYMNRSFRMRLDLRNTFFLLVALAATAYVAKDKIELYFITGGFGGGRSEEDLYARMALYYFSIPIFLQYIPFGSGFASYGTYASGVYYSKLYNRFGMDHLYGLTESNPNFVADTYYPVLAQFGFVGVALFFSFWIYLGSQAMKAYRVGMKKESILVLLIVFFFAIESTSDATITHNRGLFIMMLLGLLMSDIRSGMSVATGPNRYPERNRLNE</sequence>
<dbReference type="AlphaFoldDB" id="W2C863"/>
<gene>
    <name evidence="2" type="ORF">N425_02910</name>
</gene>
<feature type="transmembrane region" description="Helical" evidence="1">
    <location>
        <begin position="62"/>
        <end position="82"/>
    </location>
</feature>
<proteinExistence type="predicted"/>
<evidence type="ECO:0000313" key="2">
    <source>
        <dbReference type="EMBL" id="ETK02646.1"/>
    </source>
</evidence>